<feature type="region of interest" description="Disordered" evidence="8">
    <location>
        <begin position="9"/>
        <end position="133"/>
    </location>
</feature>
<feature type="domain" description="C2H2-type" evidence="9">
    <location>
        <begin position="137"/>
        <end position="164"/>
    </location>
</feature>
<keyword evidence="3" id="KW-0677">Repeat</keyword>
<reference evidence="10" key="2">
    <citation type="submission" date="2025-08" db="UniProtKB">
        <authorList>
            <consortium name="Ensembl"/>
        </authorList>
    </citation>
    <scope>IDENTIFICATION</scope>
</reference>
<dbReference type="GO" id="GO:0000978">
    <property type="term" value="F:RNA polymerase II cis-regulatory region sequence-specific DNA binding"/>
    <property type="evidence" value="ECO:0007669"/>
    <property type="project" value="TreeGrafter"/>
</dbReference>
<keyword evidence="6" id="KW-0539">Nucleus</keyword>
<proteinExistence type="inferred from homology"/>
<dbReference type="GO" id="GO:0000785">
    <property type="term" value="C:chromatin"/>
    <property type="evidence" value="ECO:0007669"/>
    <property type="project" value="TreeGrafter"/>
</dbReference>
<dbReference type="InterPro" id="IPR036236">
    <property type="entry name" value="Znf_C2H2_sf"/>
</dbReference>
<dbReference type="PROSITE" id="PS50157">
    <property type="entry name" value="ZINC_FINGER_C2H2_2"/>
    <property type="match status" value="4"/>
</dbReference>
<keyword evidence="4 7" id="KW-0863">Zinc-finger</keyword>
<feature type="domain" description="C2H2-type" evidence="9">
    <location>
        <begin position="193"/>
        <end position="220"/>
    </location>
</feature>
<feature type="compositionally biased region" description="Acidic residues" evidence="8">
    <location>
        <begin position="84"/>
        <end position="96"/>
    </location>
</feature>
<feature type="domain" description="C2H2-type" evidence="9">
    <location>
        <begin position="165"/>
        <end position="192"/>
    </location>
</feature>
<dbReference type="PANTHER" id="PTHR14003:SF23">
    <property type="entry name" value="ZINC FINGER PROTEIN 143"/>
    <property type="match status" value="1"/>
</dbReference>
<dbReference type="Ensembl" id="ENSMMDT00005040346.1">
    <property type="protein sequence ID" value="ENSMMDP00005039533.1"/>
    <property type="gene ID" value="ENSMMDG00005018295.1"/>
</dbReference>
<dbReference type="InterPro" id="IPR013087">
    <property type="entry name" value="Znf_C2H2_type"/>
</dbReference>
<evidence type="ECO:0000256" key="8">
    <source>
        <dbReference type="SAM" id="MobiDB-lite"/>
    </source>
</evidence>
<evidence type="ECO:0000256" key="1">
    <source>
        <dbReference type="ARBA" id="ARBA00006991"/>
    </source>
</evidence>
<evidence type="ECO:0000256" key="3">
    <source>
        <dbReference type="ARBA" id="ARBA00022737"/>
    </source>
</evidence>
<accession>A0A667ZLJ1</accession>
<dbReference type="InParanoid" id="A0A667ZLJ1"/>
<dbReference type="FunFam" id="3.30.160.60:FF:000100">
    <property type="entry name" value="Zinc finger 45-like"/>
    <property type="match status" value="1"/>
</dbReference>
<feature type="domain" description="C2H2-type" evidence="9">
    <location>
        <begin position="221"/>
        <end position="248"/>
    </location>
</feature>
<evidence type="ECO:0000256" key="7">
    <source>
        <dbReference type="PROSITE-ProRule" id="PRU00042"/>
    </source>
</evidence>
<dbReference type="GeneTree" id="ENSGT01150000286959"/>
<keyword evidence="5" id="KW-0862">Zinc</keyword>
<dbReference type="PANTHER" id="PTHR14003">
    <property type="entry name" value="TRANSCRIPTIONAL REPRESSOR PROTEIN YY"/>
    <property type="match status" value="1"/>
</dbReference>
<dbReference type="GO" id="GO:0031519">
    <property type="term" value="C:PcG protein complex"/>
    <property type="evidence" value="ECO:0007669"/>
    <property type="project" value="TreeGrafter"/>
</dbReference>
<dbReference type="SUPFAM" id="SSF57667">
    <property type="entry name" value="beta-beta-alpha zinc fingers"/>
    <property type="match status" value="2"/>
</dbReference>
<evidence type="ECO:0000313" key="10">
    <source>
        <dbReference type="Ensembl" id="ENSMMDP00005039533.1"/>
    </source>
</evidence>
<sequence length="291" mass="32565">VDCHHICFFGRRTPSPEPEPPHMKVEQEEPLTKQQGEQLQDITAVPVKDDEEEAQCSGDAGRSTGQMEAEDDGEERARNPEPSSEAETEDSDDWDETREAQSGSHPPSEVPLSYGRRDVGEKPASCSKTKNTGKSTFPCSLCGTVLTRKDMLSRHMRIHTGEKPFVCSHCGRAFSGKGILKIHMRIHTGEKPFNCSLCGKGFAQKGDLCRHTRYHTGEKPFVCSICDKRFTEKASLSRHMRIHTGEKPFVCSLCDTPTSGRKPPRRVEAVLLQRDQLHIKGPMLYTFPVMI</sequence>
<dbReference type="AlphaFoldDB" id="A0A667ZLJ1"/>
<dbReference type="SMART" id="SM00355">
    <property type="entry name" value="ZnF_C2H2"/>
    <property type="match status" value="4"/>
</dbReference>
<keyword evidence="11" id="KW-1185">Reference proteome</keyword>
<dbReference type="GO" id="GO:0005667">
    <property type="term" value="C:transcription regulator complex"/>
    <property type="evidence" value="ECO:0007669"/>
    <property type="project" value="TreeGrafter"/>
</dbReference>
<evidence type="ECO:0000256" key="4">
    <source>
        <dbReference type="ARBA" id="ARBA00022771"/>
    </source>
</evidence>
<dbReference type="Proteomes" id="UP000472263">
    <property type="component" value="Chromosome 22"/>
</dbReference>
<reference evidence="10" key="3">
    <citation type="submission" date="2025-09" db="UniProtKB">
        <authorList>
            <consortium name="Ensembl"/>
        </authorList>
    </citation>
    <scope>IDENTIFICATION</scope>
</reference>
<reference evidence="10" key="1">
    <citation type="submission" date="2019-06" db="EMBL/GenBank/DDBJ databases">
        <authorList>
            <consortium name="Wellcome Sanger Institute Data Sharing"/>
        </authorList>
    </citation>
    <scope>NUCLEOTIDE SEQUENCE [LARGE SCALE GENOMIC DNA]</scope>
</reference>
<evidence type="ECO:0000256" key="2">
    <source>
        <dbReference type="ARBA" id="ARBA00022723"/>
    </source>
</evidence>
<dbReference type="GO" id="GO:0008270">
    <property type="term" value="F:zinc ion binding"/>
    <property type="evidence" value="ECO:0007669"/>
    <property type="project" value="UniProtKB-KW"/>
</dbReference>
<dbReference type="GO" id="GO:0000981">
    <property type="term" value="F:DNA-binding transcription factor activity, RNA polymerase II-specific"/>
    <property type="evidence" value="ECO:0007669"/>
    <property type="project" value="TreeGrafter"/>
</dbReference>
<dbReference type="FunFam" id="3.30.160.60:FF:000912">
    <property type="entry name" value="Zinc finger protein 660"/>
    <property type="match status" value="2"/>
</dbReference>
<dbReference type="FunFam" id="3.30.160.60:FF:003288">
    <property type="entry name" value="Uncharacterized protein"/>
    <property type="match status" value="1"/>
</dbReference>
<evidence type="ECO:0000313" key="11">
    <source>
        <dbReference type="Proteomes" id="UP000472263"/>
    </source>
</evidence>
<dbReference type="PROSITE" id="PS00028">
    <property type="entry name" value="ZINC_FINGER_C2H2_1"/>
    <property type="match status" value="4"/>
</dbReference>
<evidence type="ECO:0000259" key="9">
    <source>
        <dbReference type="PROSITE" id="PS50157"/>
    </source>
</evidence>
<dbReference type="Gene3D" id="3.30.160.60">
    <property type="entry name" value="Classic Zinc Finger"/>
    <property type="match status" value="5"/>
</dbReference>
<organism evidence="10 11">
    <name type="scientific">Myripristis murdjan</name>
    <name type="common">pinecone soldierfish</name>
    <dbReference type="NCBI Taxonomy" id="586833"/>
    <lineage>
        <taxon>Eukaryota</taxon>
        <taxon>Metazoa</taxon>
        <taxon>Chordata</taxon>
        <taxon>Craniata</taxon>
        <taxon>Vertebrata</taxon>
        <taxon>Euteleostomi</taxon>
        <taxon>Actinopterygii</taxon>
        <taxon>Neopterygii</taxon>
        <taxon>Teleostei</taxon>
        <taxon>Neoteleostei</taxon>
        <taxon>Acanthomorphata</taxon>
        <taxon>Holocentriformes</taxon>
        <taxon>Holocentridae</taxon>
        <taxon>Myripristis</taxon>
    </lineage>
</organism>
<comment type="similarity">
    <text evidence="1">Belongs to the krueppel C2H2-type zinc-finger protein family.</text>
</comment>
<evidence type="ECO:0000256" key="5">
    <source>
        <dbReference type="ARBA" id="ARBA00022833"/>
    </source>
</evidence>
<feature type="compositionally biased region" description="Polar residues" evidence="8">
    <location>
        <begin position="32"/>
        <end position="41"/>
    </location>
</feature>
<feature type="compositionally biased region" description="Basic and acidic residues" evidence="8">
    <location>
        <begin position="19"/>
        <end position="31"/>
    </location>
</feature>
<name>A0A667ZLJ1_9TELE</name>
<dbReference type="Pfam" id="PF00096">
    <property type="entry name" value="zf-C2H2"/>
    <property type="match status" value="4"/>
</dbReference>
<keyword evidence="2" id="KW-0479">Metal-binding</keyword>
<evidence type="ECO:0000256" key="6">
    <source>
        <dbReference type="ARBA" id="ARBA00023242"/>
    </source>
</evidence>
<protein>
    <recommendedName>
        <fullName evidence="9">C2H2-type domain-containing protein</fullName>
    </recommendedName>
</protein>